<gene>
    <name evidence="2" type="ORF">SAMN05216463_103101</name>
</gene>
<evidence type="ECO:0000313" key="2">
    <source>
        <dbReference type="EMBL" id="SHK42253.1"/>
    </source>
</evidence>
<dbReference type="Gene3D" id="3.40.630.30">
    <property type="match status" value="1"/>
</dbReference>
<accession>A0A1M6SBW1</accession>
<proteinExistence type="predicted"/>
<organism evidence="2 3">
    <name type="scientific">Xylanibacter ruminicola</name>
    <name type="common">Prevotella ruminicola</name>
    <dbReference type="NCBI Taxonomy" id="839"/>
    <lineage>
        <taxon>Bacteria</taxon>
        <taxon>Pseudomonadati</taxon>
        <taxon>Bacteroidota</taxon>
        <taxon>Bacteroidia</taxon>
        <taxon>Bacteroidales</taxon>
        <taxon>Prevotellaceae</taxon>
        <taxon>Xylanibacter</taxon>
    </lineage>
</organism>
<dbReference type="RefSeq" id="WP_073204924.1">
    <property type="nucleotide sequence ID" value="NZ_FRBD01000003.1"/>
</dbReference>
<name>A0A1M6SBW1_XYLRU</name>
<dbReference type="PANTHER" id="PTHR42791">
    <property type="entry name" value="GNAT FAMILY ACETYLTRANSFERASE"/>
    <property type="match status" value="1"/>
</dbReference>
<dbReference type="PROSITE" id="PS51186">
    <property type="entry name" value="GNAT"/>
    <property type="match status" value="1"/>
</dbReference>
<dbReference type="OrthoDB" id="9800604at2"/>
<protein>
    <submittedName>
        <fullName evidence="2">Acetyltransferase (GNAT) family protein</fullName>
    </submittedName>
</protein>
<keyword evidence="2" id="KW-0808">Transferase</keyword>
<dbReference type="Proteomes" id="UP000184130">
    <property type="component" value="Unassembled WGS sequence"/>
</dbReference>
<reference evidence="2 3" key="1">
    <citation type="submission" date="2016-11" db="EMBL/GenBank/DDBJ databases">
        <authorList>
            <person name="Jaros S."/>
            <person name="Januszkiewicz K."/>
            <person name="Wedrychowicz H."/>
        </authorList>
    </citation>
    <scope>NUCLEOTIDE SEQUENCE [LARGE SCALE GENOMIC DNA]</scope>
    <source>
        <strain evidence="2 3">KHT3</strain>
    </source>
</reference>
<dbReference type="InterPro" id="IPR052523">
    <property type="entry name" value="Trichothecene_AcTrans"/>
</dbReference>
<feature type="domain" description="N-acetyltransferase" evidence="1">
    <location>
        <begin position="3"/>
        <end position="210"/>
    </location>
</feature>
<evidence type="ECO:0000259" key="1">
    <source>
        <dbReference type="PROSITE" id="PS51186"/>
    </source>
</evidence>
<dbReference type="CDD" id="cd04301">
    <property type="entry name" value="NAT_SF"/>
    <property type="match status" value="1"/>
</dbReference>
<evidence type="ECO:0000313" key="3">
    <source>
        <dbReference type="Proteomes" id="UP000184130"/>
    </source>
</evidence>
<dbReference type="Pfam" id="PF00583">
    <property type="entry name" value="Acetyltransf_1"/>
    <property type="match status" value="1"/>
</dbReference>
<dbReference type="AlphaFoldDB" id="A0A1M6SBW1"/>
<dbReference type="InterPro" id="IPR016181">
    <property type="entry name" value="Acyl_CoA_acyltransferase"/>
</dbReference>
<dbReference type="EMBL" id="FRBD01000003">
    <property type="protein sequence ID" value="SHK42253.1"/>
    <property type="molecule type" value="Genomic_DNA"/>
</dbReference>
<dbReference type="GO" id="GO:0016747">
    <property type="term" value="F:acyltransferase activity, transferring groups other than amino-acyl groups"/>
    <property type="evidence" value="ECO:0007669"/>
    <property type="project" value="InterPro"/>
</dbReference>
<dbReference type="InterPro" id="IPR000182">
    <property type="entry name" value="GNAT_dom"/>
</dbReference>
<sequence>MTVDFNILKRNELRAAVRLVGRAFEDYEYFTNYFPDLEERRKVLGGVVHREYLTNFKRTHYLVVKMNGELVAVAQINAPDYKKPSDFQYLIHGWPLVYRGVNRQRLDDWLAMDAAAGKPCHEYQATGTEIWYLSSITVDPSAHGIGIGKQFIAYIEDYIRTQGGRELVLFTNSDKNIAFYKRCGYEVFDEREFTYNGKTMRSWSVKKMLLAN</sequence>
<dbReference type="SUPFAM" id="SSF55729">
    <property type="entry name" value="Acyl-CoA N-acyltransferases (Nat)"/>
    <property type="match status" value="1"/>
</dbReference>
<dbReference type="PANTHER" id="PTHR42791:SF1">
    <property type="entry name" value="N-ACETYLTRANSFERASE DOMAIN-CONTAINING PROTEIN"/>
    <property type="match status" value="1"/>
</dbReference>